<accession>A0AAV4ZXZ5</accession>
<organism evidence="1 2">
    <name type="scientific">Clathrus columnatus</name>
    <dbReference type="NCBI Taxonomy" id="1419009"/>
    <lineage>
        <taxon>Eukaryota</taxon>
        <taxon>Fungi</taxon>
        <taxon>Dikarya</taxon>
        <taxon>Basidiomycota</taxon>
        <taxon>Agaricomycotina</taxon>
        <taxon>Agaricomycetes</taxon>
        <taxon>Phallomycetidae</taxon>
        <taxon>Phallales</taxon>
        <taxon>Clathraceae</taxon>
        <taxon>Clathrus</taxon>
    </lineage>
</organism>
<protein>
    <submittedName>
        <fullName evidence="1">Uncharacterized protein</fullName>
    </submittedName>
</protein>
<evidence type="ECO:0000313" key="1">
    <source>
        <dbReference type="EMBL" id="GJJ05988.1"/>
    </source>
</evidence>
<keyword evidence="2" id="KW-1185">Reference proteome</keyword>
<reference evidence="1" key="1">
    <citation type="submission" date="2021-10" db="EMBL/GenBank/DDBJ databases">
        <title>De novo Genome Assembly of Clathrus columnatus (Basidiomycota, Fungi) Using Illumina and Nanopore Sequence Data.</title>
        <authorList>
            <person name="Ogiso-Tanaka E."/>
            <person name="Itagaki H."/>
            <person name="Hosoya T."/>
            <person name="Hosaka K."/>
        </authorList>
    </citation>
    <scope>NUCLEOTIDE SEQUENCE</scope>
    <source>
        <strain evidence="1">MO-923</strain>
    </source>
</reference>
<comment type="caution">
    <text evidence="1">The sequence shown here is derived from an EMBL/GenBank/DDBJ whole genome shotgun (WGS) entry which is preliminary data.</text>
</comment>
<proteinExistence type="predicted"/>
<dbReference type="Proteomes" id="UP001050691">
    <property type="component" value="Unassembled WGS sequence"/>
</dbReference>
<gene>
    <name evidence="1" type="ORF">Clacol_000175</name>
</gene>
<evidence type="ECO:0000313" key="2">
    <source>
        <dbReference type="Proteomes" id="UP001050691"/>
    </source>
</evidence>
<name>A0AAV4ZXZ5_9AGAM</name>
<dbReference type="EMBL" id="BPWL01000001">
    <property type="protein sequence ID" value="GJJ05988.1"/>
    <property type="molecule type" value="Genomic_DNA"/>
</dbReference>
<dbReference type="AlphaFoldDB" id="A0AAV4ZXZ5"/>
<sequence length="136" mass="15266">MSVAHILPGTYRIETIAYPLRFLTQHIETPRLTTAPQDHGLDQISFLDQILTQFLDCQWNLQYVDEAKSIFTLQSLDPAIPPIVSLPNRLQAFATCTPDAYRIIIVHPPDVEAVAYTAEGSDKNWAVSLPPCVTLY</sequence>